<dbReference type="GO" id="GO:0000981">
    <property type="term" value="F:DNA-binding transcription factor activity, RNA polymerase II-specific"/>
    <property type="evidence" value="ECO:0007669"/>
    <property type="project" value="InterPro"/>
</dbReference>
<evidence type="ECO:0000256" key="2">
    <source>
        <dbReference type="ARBA" id="ARBA00038376"/>
    </source>
</evidence>
<dbReference type="PROSITE" id="PS00463">
    <property type="entry name" value="ZN2_CY6_FUNGAL_1"/>
    <property type="match status" value="1"/>
</dbReference>
<dbReference type="Proteomes" id="UP000746612">
    <property type="component" value="Unassembled WGS sequence"/>
</dbReference>
<evidence type="ECO:0000259" key="3">
    <source>
        <dbReference type="PROSITE" id="PS50048"/>
    </source>
</evidence>
<feature type="domain" description="Zn(2)-C6 fungal-type" evidence="3">
    <location>
        <begin position="276"/>
        <end position="306"/>
    </location>
</feature>
<dbReference type="Gene3D" id="3.40.50.720">
    <property type="entry name" value="NAD(P)-binding Rossmann-like Domain"/>
    <property type="match status" value="1"/>
</dbReference>
<comment type="caution">
    <text evidence="4">The sequence shown here is derived from an EMBL/GenBank/DDBJ whole genome shotgun (WGS) entry which is preliminary data.</text>
</comment>
<dbReference type="Pfam" id="PF13460">
    <property type="entry name" value="NAD_binding_10"/>
    <property type="match status" value="1"/>
</dbReference>
<proteinExistence type="inferred from homology"/>
<comment type="similarity">
    <text evidence="2">Belongs to the avfA family.</text>
</comment>
<evidence type="ECO:0000313" key="4">
    <source>
        <dbReference type="EMBL" id="CAG1988046.1"/>
    </source>
</evidence>
<dbReference type="CDD" id="cd00067">
    <property type="entry name" value="GAL4"/>
    <property type="match status" value="1"/>
</dbReference>
<dbReference type="InterPro" id="IPR016040">
    <property type="entry name" value="NAD(P)-bd_dom"/>
</dbReference>
<dbReference type="InterPro" id="IPR036291">
    <property type="entry name" value="NAD(P)-bd_dom_sf"/>
</dbReference>
<dbReference type="InterPro" id="IPR036864">
    <property type="entry name" value="Zn2-C6_fun-type_DNA-bd_sf"/>
</dbReference>
<dbReference type="PANTHER" id="PTHR43355">
    <property type="entry name" value="FLAVIN REDUCTASE (NADPH)"/>
    <property type="match status" value="1"/>
</dbReference>
<organism evidence="4 5">
    <name type="scientific">Gibberella zeae</name>
    <name type="common">Wheat head blight fungus</name>
    <name type="synonym">Fusarium graminearum</name>
    <dbReference type="NCBI Taxonomy" id="5518"/>
    <lineage>
        <taxon>Eukaryota</taxon>
        <taxon>Fungi</taxon>
        <taxon>Dikarya</taxon>
        <taxon>Ascomycota</taxon>
        <taxon>Pezizomycotina</taxon>
        <taxon>Sordariomycetes</taxon>
        <taxon>Hypocreomycetidae</taxon>
        <taxon>Hypocreales</taxon>
        <taxon>Nectriaceae</taxon>
        <taxon>Fusarium</taxon>
    </lineage>
</organism>
<sequence>MSLPTVLVLGGTGPAGICLLRELLHRKHKVVAYARTPSKVPEDLAADPLLEIVKGELSNNQALATAVAKCGVVVSLLGPQLSDKSTDPSVLPRFYKSSLFPAMRQHGVKRVFAMGTLSIVSPEDSWSILLPAMVMFVRLLSSGTYRTIIGIGETFENEAKDLDWTIFHIAGIPGESDNESWARDREDGKTFVGWIGEKGHTYSQKRAALSRWLVNAVEGGLQDWVRKMPAVSKLSVSRPHKIIPPNTGIAIGTMSSNNNKTIKVRQRRAHTRSRMGCIECKARRVKCDENRPICQNCIKINKVCKYPPVQVPLRERRALERAGAAQPWEHAPWDASTSSKQLEVPNTQSLTHQLIVAGSKKNLDCLAINMPLKSHELFHYFYQPGGSASALSSDRHQRRMAHIISDPHALRSAVLIAATHFGFNFGNIKSFEQTFYFHTLETVRLVKEWFAKGDYTLCAPITKQMALLAYTEACRGDHQMAEKHLNAIYALSRYRGGHKATGGTILDQKLSDRYFLITSTFMHGATTALEFLRRPIGFTGTTTSSASLTGTPSISSWHIADDRGQYFHSVTLNAIREFPVTFNYSGDIFQDISVARVLPGLRVLTRNFYDGYSKTLPRSAYQIQHDFWQSEASAMLYEGFIEAHKSSVPKGNKTPANNIDEDKQKTSWVGLSIATELYLEQIVVLWRPFTRDNYLHTMRILQRDLSYALQKPNAPQLADLLFWESFIAVISLQVHKMQGDLAHDRGIKLYFEEFAREQSRVLGLKTWKDVKAALLRVVWPCDFTDDDYVKGIWEAVVEYEAV</sequence>
<accession>A0A9N8WSC3</accession>
<dbReference type="GO" id="GO:0008270">
    <property type="term" value="F:zinc ion binding"/>
    <property type="evidence" value="ECO:0007669"/>
    <property type="project" value="InterPro"/>
</dbReference>
<dbReference type="SMART" id="SM00066">
    <property type="entry name" value="GAL4"/>
    <property type="match status" value="1"/>
</dbReference>
<evidence type="ECO:0000256" key="1">
    <source>
        <dbReference type="ARBA" id="ARBA00023242"/>
    </source>
</evidence>
<keyword evidence="1" id="KW-0539">Nucleus</keyword>
<dbReference type="Gene3D" id="4.10.240.10">
    <property type="entry name" value="Zn(2)-C6 fungal-type DNA-binding domain"/>
    <property type="match status" value="1"/>
</dbReference>
<gene>
    <name evidence="4" type="ORF">MDCFG202_LOCUS300959</name>
</gene>
<dbReference type="EMBL" id="CAJPIJ010000143">
    <property type="protein sequence ID" value="CAG1988046.1"/>
    <property type="molecule type" value="Genomic_DNA"/>
</dbReference>
<dbReference type="SUPFAM" id="SSF57701">
    <property type="entry name" value="Zn2/Cys6 DNA-binding domain"/>
    <property type="match status" value="1"/>
</dbReference>
<dbReference type="InterPro" id="IPR001138">
    <property type="entry name" value="Zn2Cys6_DnaBD"/>
</dbReference>
<dbReference type="InterPro" id="IPR051606">
    <property type="entry name" value="Polyketide_Oxido-like"/>
</dbReference>
<dbReference type="Pfam" id="PF00172">
    <property type="entry name" value="Zn_clus"/>
    <property type="match status" value="1"/>
</dbReference>
<name>A0A9N8WSC3_GIBZA</name>
<protein>
    <recommendedName>
        <fullName evidence="3">Zn(2)-C6 fungal-type domain-containing protein</fullName>
    </recommendedName>
</protein>
<dbReference type="PROSITE" id="PS50048">
    <property type="entry name" value="ZN2_CY6_FUNGAL_2"/>
    <property type="match status" value="1"/>
</dbReference>
<dbReference type="GO" id="GO:0016646">
    <property type="term" value="F:oxidoreductase activity, acting on the CH-NH group of donors, NAD or NADP as acceptor"/>
    <property type="evidence" value="ECO:0007669"/>
    <property type="project" value="TreeGrafter"/>
</dbReference>
<dbReference type="SUPFAM" id="SSF51735">
    <property type="entry name" value="NAD(P)-binding Rossmann-fold domains"/>
    <property type="match status" value="1"/>
</dbReference>
<dbReference type="PANTHER" id="PTHR43355:SF2">
    <property type="entry name" value="FLAVIN REDUCTASE (NADPH)"/>
    <property type="match status" value="1"/>
</dbReference>
<dbReference type="AlphaFoldDB" id="A0A9N8WSC3"/>
<reference evidence="4" key="1">
    <citation type="submission" date="2021-03" db="EMBL/GenBank/DDBJ databases">
        <authorList>
            <person name="Alouane T."/>
            <person name="Langin T."/>
            <person name="Bonhomme L."/>
        </authorList>
    </citation>
    <scope>NUCLEOTIDE SEQUENCE</scope>
    <source>
        <strain evidence="4">MDC_Fg202</strain>
    </source>
</reference>
<evidence type="ECO:0000313" key="5">
    <source>
        <dbReference type="Proteomes" id="UP000746612"/>
    </source>
</evidence>